<sequence length="202" mass="22808">MKKHNSVTVFLALFLSVNAIVEVEDFFPFGVSNGDEYLESGDDTSSPEQSLSIAFPFFGYNHSSLWVNVNGAISFNAPIHAYTPRCAPVHHEYRMISPFWADVDTQAEAPTPGSAITYRESTTSSDLEKAKNEIVHAFPDLSHFNPTWAYIVTWYNVTFYHDIPTRTIRNTFQATITTDGRHSFAIFYYNKIEWTTGKASNG</sequence>
<dbReference type="Proteomes" id="UP000887579">
    <property type="component" value="Unplaced"/>
</dbReference>
<evidence type="ECO:0000313" key="2">
    <source>
        <dbReference type="WBParaSite" id="ES5_v2.g18219.t1"/>
    </source>
</evidence>
<protein>
    <submittedName>
        <fullName evidence="2">NIDO domain-containing protein</fullName>
    </submittedName>
</protein>
<accession>A0AC34FLT9</accession>
<reference evidence="2" key="1">
    <citation type="submission" date="2022-11" db="UniProtKB">
        <authorList>
            <consortium name="WormBaseParasite"/>
        </authorList>
    </citation>
    <scope>IDENTIFICATION</scope>
</reference>
<evidence type="ECO:0000313" key="1">
    <source>
        <dbReference type="Proteomes" id="UP000887579"/>
    </source>
</evidence>
<dbReference type="WBParaSite" id="ES5_v2.g18219.t1">
    <property type="protein sequence ID" value="ES5_v2.g18219.t1"/>
    <property type="gene ID" value="ES5_v2.g18219"/>
</dbReference>
<organism evidence="1 2">
    <name type="scientific">Panagrolaimus sp. ES5</name>
    <dbReference type="NCBI Taxonomy" id="591445"/>
    <lineage>
        <taxon>Eukaryota</taxon>
        <taxon>Metazoa</taxon>
        <taxon>Ecdysozoa</taxon>
        <taxon>Nematoda</taxon>
        <taxon>Chromadorea</taxon>
        <taxon>Rhabditida</taxon>
        <taxon>Tylenchina</taxon>
        <taxon>Panagrolaimomorpha</taxon>
        <taxon>Panagrolaimoidea</taxon>
        <taxon>Panagrolaimidae</taxon>
        <taxon>Panagrolaimus</taxon>
    </lineage>
</organism>
<name>A0AC34FLT9_9BILA</name>
<proteinExistence type="predicted"/>